<dbReference type="Proteomes" id="UP000628840">
    <property type="component" value="Unassembled WGS sequence"/>
</dbReference>
<protein>
    <submittedName>
        <fullName evidence="2">Uncharacterized protein</fullName>
    </submittedName>
</protein>
<dbReference type="AlphaFoldDB" id="A0A830EVD5"/>
<accession>A0A830EVD5</accession>
<dbReference type="EMBL" id="BMPF01000001">
    <property type="protein sequence ID" value="GGL28397.1"/>
    <property type="molecule type" value="Genomic_DNA"/>
</dbReference>
<gene>
    <name evidence="2" type="ORF">GCM10009037_10080</name>
</gene>
<name>A0A830EVD5_9EURY</name>
<reference evidence="2 3" key="1">
    <citation type="journal article" date="2019" name="Int. J. Syst. Evol. Microbiol.">
        <title>The Global Catalogue of Microorganisms (GCM) 10K type strain sequencing project: providing services to taxonomists for standard genome sequencing and annotation.</title>
        <authorList>
            <consortium name="The Broad Institute Genomics Platform"/>
            <consortium name="The Broad Institute Genome Sequencing Center for Infectious Disease"/>
            <person name="Wu L."/>
            <person name="Ma J."/>
        </authorList>
    </citation>
    <scope>NUCLEOTIDE SEQUENCE [LARGE SCALE GENOMIC DNA]</scope>
    <source>
        <strain evidence="2 3">JCM 19585</strain>
    </source>
</reference>
<evidence type="ECO:0000256" key="1">
    <source>
        <dbReference type="SAM" id="MobiDB-lite"/>
    </source>
</evidence>
<dbReference type="Gene3D" id="2.60.120.260">
    <property type="entry name" value="Galactose-binding domain-like"/>
    <property type="match status" value="1"/>
</dbReference>
<evidence type="ECO:0000313" key="3">
    <source>
        <dbReference type="Proteomes" id="UP000628840"/>
    </source>
</evidence>
<keyword evidence="3" id="KW-1185">Reference proteome</keyword>
<organism evidence="2 3">
    <name type="scientific">Halarchaeum grantii</name>
    <dbReference type="NCBI Taxonomy" id="1193105"/>
    <lineage>
        <taxon>Archaea</taxon>
        <taxon>Methanobacteriati</taxon>
        <taxon>Methanobacteriota</taxon>
        <taxon>Stenosarchaea group</taxon>
        <taxon>Halobacteria</taxon>
        <taxon>Halobacteriales</taxon>
        <taxon>Halobacteriaceae</taxon>
    </lineage>
</organism>
<evidence type="ECO:0000313" key="2">
    <source>
        <dbReference type="EMBL" id="GGL28397.1"/>
    </source>
</evidence>
<dbReference type="PROSITE" id="PS51318">
    <property type="entry name" value="TAT"/>
    <property type="match status" value="1"/>
</dbReference>
<sequence>MARDGPDVHRRSFLATAGALATAGLTTLAGCSAPTTAGLANGGFESGLAGWERGRELPTDPNTGAPVASAVTVSDEQASEGSRAASFFIDGRQDDGTLWVAQTTDLSDADTLAVDVWSPEESFNTITKVAAYAGPERPLTESAFDTTRAVEDHGGWRTYEYPVESATDGLVAVGISVVWEAEVRRYVDAVRLR</sequence>
<comment type="caution">
    <text evidence="2">The sequence shown here is derived from an EMBL/GenBank/DDBJ whole genome shotgun (WGS) entry which is preliminary data.</text>
</comment>
<dbReference type="PROSITE" id="PS51257">
    <property type="entry name" value="PROKAR_LIPOPROTEIN"/>
    <property type="match status" value="1"/>
</dbReference>
<feature type="region of interest" description="Disordered" evidence="1">
    <location>
        <begin position="52"/>
        <end position="77"/>
    </location>
</feature>
<proteinExistence type="predicted"/>
<dbReference type="InterPro" id="IPR006311">
    <property type="entry name" value="TAT_signal"/>
</dbReference>